<feature type="domain" description="Serine aminopeptidase S33" evidence="2">
    <location>
        <begin position="85"/>
        <end position="189"/>
    </location>
</feature>
<keyword evidence="1" id="KW-1133">Transmembrane helix</keyword>
<dbReference type="Pfam" id="PF12146">
    <property type="entry name" value="Hydrolase_4"/>
    <property type="match status" value="1"/>
</dbReference>
<sequence>MKKKRWVIWISTIVLILLVILGFASDYMFNYAFVRSDKSFIKSNLPVALKKSQSWLRSTPKETWYERSSQGNLRLAANFVPAAKKTNQTIVIFHGYTRDSEYMADFIQLFHDQGYNVLAPDARASGKSEGKIIGYGWPERKDNLRWINKLIQKTGGNKAQIGLFGVSMGGASVMFLAGEKLPSQVKVLVEDCGYSSIKGELTYQLKEMFNLPSFPLIPAVNLETRVRGGYNFNDGDAIKQLQKNKLPILFIHGSKDSFVPTKMVYDNYRATNAPKKLYVVKGAEHANSYATEPTKYRKTVGTFIKNYLP</sequence>
<dbReference type="PANTHER" id="PTHR43358:SF4">
    <property type="entry name" value="ALPHA_BETA HYDROLASE FOLD-1 DOMAIN-CONTAINING PROTEIN"/>
    <property type="match status" value="1"/>
</dbReference>
<dbReference type="InterPro" id="IPR052920">
    <property type="entry name" value="DNA-binding_regulatory"/>
</dbReference>
<keyword evidence="1" id="KW-0812">Transmembrane</keyword>
<dbReference type="InterPro" id="IPR029058">
    <property type="entry name" value="AB_hydrolase_fold"/>
</dbReference>
<keyword evidence="1" id="KW-0472">Membrane</keyword>
<dbReference type="Proteomes" id="UP001321861">
    <property type="component" value="Chromosome"/>
</dbReference>
<dbReference type="KEGG" id="xap:XA3_05340"/>
<feature type="transmembrane region" description="Helical" evidence="1">
    <location>
        <begin position="6"/>
        <end position="29"/>
    </location>
</feature>
<gene>
    <name evidence="3" type="ORF">XA3_05340</name>
</gene>
<dbReference type="SUPFAM" id="SSF53474">
    <property type="entry name" value="alpha/beta-Hydrolases"/>
    <property type="match status" value="1"/>
</dbReference>
<protein>
    <submittedName>
        <fullName evidence="3">Alpha/beta hydrolase</fullName>
    </submittedName>
</protein>
<dbReference type="PANTHER" id="PTHR43358">
    <property type="entry name" value="ALPHA/BETA-HYDROLASE"/>
    <property type="match status" value="1"/>
</dbReference>
<name>A0AAU9D3R0_9LACO</name>
<evidence type="ECO:0000313" key="3">
    <source>
        <dbReference type="EMBL" id="BDR58093.1"/>
    </source>
</evidence>
<evidence type="ECO:0000259" key="2">
    <source>
        <dbReference type="Pfam" id="PF12146"/>
    </source>
</evidence>
<accession>A0AAU9D3R0</accession>
<keyword evidence="3" id="KW-0378">Hydrolase</keyword>
<dbReference type="AlphaFoldDB" id="A0AAU9D3R0"/>
<reference evidence="3 4" key="1">
    <citation type="journal article" date="2023" name="Microbiol. Spectr.">
        <title>Symbiosis of Carpenter Bees with Uncharacterized Lactic Acid Bacteria Showing NAD Auxotrophy.</title>
        <authorList>
            <person name="Kawasaki S."/>
            <person name="Ozawa K."/>
            <person name="Mori T."/>
            <person name="Yamamoto A."/>
            <person name="Ito M."/>
            <person name="Ohkuma M."/>
            <person name="Sakamoto M."/>
            <person name="Matsutani M."/>
        </authorList>
    </citation>
    <scope>NUCLEOTIDE SEQUENCE [LARGE SCALE GENOMIC DNA]</scope>
    <source>
        <strain evidence="3 4">XA3</strain>
    </source>
</reference>
<organism evidence="3 4">
    <name type="scientific">Xylocopilactobacillus apicola</name>
    <dbReference type="NCBI Taxonomy" id="2932184"/>
    <lineage>
        <taxon>Bacteria</taxon>
        <taxon>Bacillati</taxon>
        <taxon>Bacillota</taxon>
        <taxon>Bacilli</taxon>
        <taxon>Lactobacillales</taxon>
        <taxon>Lactobacillaceae</taxon>
        <taxon>Xylocopilactobacillus</taxon>
    </lineage>
</organism>
<dbReference type="Gene3D" id="3.40.50.1820">
    <property type="entry name" value="alpha/beta hydrolase"/>
    <property type="match status" value="1"/>
</dbReference>
<dbReference type="GO" id="GO:0016787">
    <property type="term" value="F:hydrolase activity"/>
    <property type="evidence" value="ECO:0007669"/>
    <property type="project" value="UniProtKB-KW"/>
</dbReference>
<evidence type="ECO:0000313" key="4">
    <source>
        <dbReference type="Proteomes" id="UP001321861"/>
    </source>
</evidence>
<proteinExistence type="predicted"/>
<dbReference type="EMBL" id="AP026802">
    <property type="protein sequence ID" value="BDR58093.1"/>
    <property type="molecule type" value="Genomic_DNA"/>
</dbReference>
<evidence type="ECO:0000256" key="1">
    <source>
        <dbReference type="SAM" id="Phobius"/>
    </source>
</evidence>
<keyword evidence="4" id="KW-1185">Reference proteome</keyword>
<dbReference type="InterPro" id="IPR022742">
    <property type="entry name" value="Hydrolase_4"/>
</dbReference>
<dbReference type="RefSeq" id="WP_317636014.1">
    <property type="nucleotide sequence ID" value="NZ_AP026802.1"/>
</dbReference>